<dbReference type="InterPro" id="IPR036457">
    <property type="entry name" value="PPM-type-like_dom_sf"/>
</dbReference>
<dbReference type="Proteomes" id="UP001257948">
    <property type="component" value="Unassembled WGS sequence"/>
</dbReference>
<evidence type="ECO:0000313" key="1">
    <source>
        <dbReference type="EMBL" id="MDT7839303.1"/>
    </source>
</evidence>
<dbReference type="EMBL" id="JAVTLL010000001">
    <property type="protein sequence ID" value="MDT7839303.1"/>
    <property type="molecule type" value="Genomic_DNA"/>
</dbReference>
<reference evidence="2" key="1">
    <citation type="submission" date="2023-07" db="EMBL/GenBank/DDBJ databases">
        <title>Draft genome sequence of the endophytic actinobacterium Streptomyces justiciae WPN32, a potential antibiotic producer.</title>
        <authorList>
            <person name="Yasawong M."/>
            <person name="Pana W."/>
            <person name="Ganta P."/>
            <person name="Santapan N."/>
            <person name="Songngamsuk T."/>
            <person name="Phatcharaharikarn M."/>
            <person name="Kerdtoob S."/>
            <person name="Nantapong N."/>
        </authorList>
    </citation>
    <scope>NUCLEOTIDE SEQUENCE [LARGE SCALE GENOMIC DNA]</scope>
    <source>
        <strain evidence="2">WPN32</strain>
    </source>
</reference>
<dbReference type="SUPFAM" id="SSF81606">
    <property type="entry name" value="PP2C-like"/>
    <property type="match status" value="1"/>
</dbReference>
<evidence type="ECO:0000313" key="2">
    <source>
        <dbReference type="Proteomes" id="UP001257948"/>
    </source>
</evidence>
<name>A0ABU3LJT8_9ACTN</name>
<keyword evidence="2" id="KW-1185">Reference proteome</keyword>
<accession>A0ABU3LJT8</accession>
<sequence length="285" mass="31447">MADLPALPEWQLLRLPKAGSRPDECEDAGLVWDPAEPGVDGAGRPVQSLYAAVSDGASESLLARAWAEQLVGDVIDSMRLNGDWWREPEHLARDLIERSTWRWESFLAQYQENRAAQGRPITWYEQPGLEKGAFATVLGAEIRGTLLDTGDTRWSWHAFALGDSCLFQIRDGAVHTSFPVTDLAEFGITPMLLGSRNRDWELVARRMTVAHGELAPGDELLLATDALAAWTLAGEAAGMLPGRQLAALAPQGEEQFAEWIAHQRSGGHMRNDDVTLIRTWVRAEA</sequence>
<evidence type="ECO:0008006" key="3">
    <source>
        <dbReference type="Google" id="ProtNLM"/>
    </source>
</evidence>
<organism evidence="1 2">
    <name type="scientific">Streptomyces justiciae</name>
    <dbReference type="NCBI Taxonomy" id="2780140"/>
    <lineage>
        <taxon>Bacteria</taxon>
        <taxon>Bacillati</taxon>
        <taxon>Actinomycetota</taxon>
        <taxon>Actinomycetes</taxon>
        <taxon>Kitasatosporales</taxon>
        <taxon>Streptomycetaceae</taxon>
        <taxon>Streptomyces</taxon>
    </lineage>
</organism>
<proteinExistence type="predicted"/>
<dbReference type="RefSeq" id="WP_314196981.1">
    <property type="nucleotide sequence ID" value="NZ_JAVTLL010000001.1"/>
</dbReference>
<gene>
    <name evidence="1" type="ORF">RQC66_01015</name>
</gene>
<comment type="caution">
    <text evidence="1">The sequence shown here is derived from an EMBL/GenBank/DDBJ whole genome shotgun (WGS) entry which is preliminary data.</text>
</comment>
<protein>
    <recommendedName>
        <fullName evidence="3">Protein phosphatase 2C domain-containing protein</fullName>
    </recommendedName>
</protein>